<dbReference type="Proteomes" id="UP001139559">
    <property type="component" value="Unassembled WGS sequence"/>
</dbReference>
<keyword evidence="1" id="KW-1133">Transmembrane helix</keyword>
<keyword evidence="1" id="KW-0812">Transmembrane</keyword>
<comment type="caution">
    <text evidence="2">The sequence shown here is derived from an EMBL/GenBank/DDBJ whole genome shotgun (WGS) entry which is preliminary data.</text>
</comment>
<name>A0A9X1XJE6_9VIBR</name>
<dbReference type="EMBL" id="JAJHVV010000001">
    <property type="protein sequence ID" value="MCK6262060.1"/>
    <property type="molecule type" value="Genomic_DNA"/>
</dbReference>
<accession>A0A9X1XJE6</accession>
<sequence>MKALLITAVVLLIALAINTEGLIRSLAELTAFLGLICFVVSVKYNKRRSSITQEAKEL</sequence>
<evidence type="ECO:0000256" key="1">
    <source>
        <dbReference type="SAM" id="Phobius"/>
    </source>
</evidence>
<dbReference type="RefSeq" id="WP_248007170.1">
    <property type="nucleotide sequence ID" value="NZ_JAJHVV010000001.1"/>
</dbReference>
<keyword evidence="1" id="KW-0472">Membrane</keyword>
<evidence type="ECO:0000313" key="3">
    <source>
        <dbReference type="Proteomes" id="UP001139559"/>
    </source>
</evidence>
<organism evidence="2 3">
    <name type="scientific">Vibrio amylolyticus</name>
    <dbReference type="NCBI Taxonomy" id="2847292"/>
    <lineage>
        <taxon>Bacteria</taxon>
        <taxon>Pseudomonadati</taxon>
        <taxon>Pseudomonadota</taxon>
        <taxon>Gammaproteobacteria</taxon>
        <taxon>Vibrionales</taxon>
        <taxon>Vibrionaceae</taxon>
        <taxon>Vibrio</taxon>
    </lineage>
</organism>
<keyword evidence="3" id="KW-1185">Reference proteome</keyword>
<reference evidence="2" key="1">
    <citation type="submission" date="2021-11" db="EMBL/GenBank/DDBJ databases">
        <title>Vibrio ZSDE26 sp. nov. and Vibrio ZSDZ34 sp. nov., isolated from coastal seawater in Qingdao.</title>
        <authorList>
            <person name="Zhang P."/>
        </authorList>
    </citation>
    <scope>NUCLEOTIDE SEQUENCE</scope>
    <source>
        <strain evidence="2">ZSDE26</strain>
    </source>
</reference>
<feature type="transmembrane region" description="Helical" evidence="1">
    <location>
        <begin position="26"/>
        <end position="44"/>
    </location>
</feature>
<proteinExistence type="predicted"/>
<protein>
    <recommendedName>
        <fullName evidence="4">O-succinylbenzoic acid--CoA ligase</fullName>
    </recommendedName>
</protein>
<evidence type="ECO:0008006" key="4">
    <source>
        <dbReference type="Google" id="ProtNLM"/>
    </source>
</evidence>
<evidence type="ECO:0000313" key="2">
    <source>
        <dbReference type="EMBL" id="MCK6262060.1"/>
    </source>
</evidence>
<gene>
    <name evidence="2" type="ORF">KP803_02085</name>
</gene>
<dbReference type="AlphaFoldDB" id="A0A9X1XJE6"/>